<dbReference type="HOGENOM" id="CLU_009600_14_2_1"/>
<protein>
    <submittedName>
        <fullName evidence="2">Putative amidase family protein</fullName>
    </submittedName>
</protein>
<keyword evidence="3" id="KW-1185">Reference proteome</keyword>
<dbReference type="RefSeq" id="XP_013422474.1">
    <property type="nucleotide sequence ID" value="XM_013567020.1"/>
</dbReference>
<dbReference type="Gene3D" id="3.90.1300.10">
    <property type="entry name" value="Amidase signature (AS) domain"/>
    <property type="match status" value="1"/>
</dbReference>
<reference evidence="2 3" key="1">
    <citation type="journal article" date="2014" name="BMC Genomics">
        <title>Genome sequencing of four Aureobasidium pullulans varieties: biotechnological potential, stress tolerance, and description of new species.</title>
        <authorList>
            <person name="Gostin Ar C."/>
            <person name="Ohm R.A."/>
            <person name="Kogej T."/>
            <person name="Sonjak S."/>
            <person name="Turk M."/>
            <person name="Zajc J."/>
            <person name="Zalar P."/>
            <person name="Grube M."/>
            <person name="Sun H."/>
            <person name="Han J."/>
            <person name="Sharma A."/>
            <person name="Chiniquy J."/>
            <person name="Ngan C.Y."/>
            <person name="Lipzen A."/>
            <person name="Barry K."/>
            <person name="Grigoriev I.V."/>
            <person name="Gunde-Cimerman N."/>
        </authorList>
    </citation>
    <scope>NUCLEOTIDE SEQUENCE [LARGE SCALE GENOMIC DNA]</scope>
    <source>
        <strain evidence="2 3">CBS 147.97</strain>
    </source>
</reference>
<dbReference type="SUPFAM" id="SSF75304">
    <property type="entry name" value="Amidase signature (AS) enzymes"/>
    <property type="match status" value="1"/>
</dbReference>
<feature type="domain" description="Amidase" evidence="1">
    <location>
        <begin position="28"/>
        <end position="485"/>
    </location>
</feature>
<organism evidence="2 3">
    <name type="scientific">Aureobasidium namibiae CBS 147.97</name>
    <dbReference type="NCBI Taxonomy" id="1043004"/>
    <lineage>
        <taxon>Eukaryota</taxon>
        <taxon>Fungi</taxon>
        <taxon>Dikarya</taxon>
        <taxon>Ascomycota</taxon>
        <taxon>Pezizomycotina</taxon>
        <taxon>Dothideomycetes</taxon>
        <taxon>Dothideomycetidae</taxon>
        <taxon>Dothideales</taxon>
        <taxon>Saccotheciaceae</taxon>
        <taxon>Aureobasidium</taxon>
    </lineage>
</organism>
<gene>
    <name evidence="2" type="ORF">M436DRAFT_58839</name>
</gene>
<dbReference type="InterPro" id="IPR023631">
    <property type="entry name" value="Amidase_dom"/>
</dbReference>
<name>A0A074W574_9PEZI</name>
<dbReference type="Proteomes" id="UP000027730">
    <property type="component" value="Unassembled WGS sequence"/>
</dbReference>
<dbReference type="AlphaFoldDB" id="A0A074W574"/>
<sequence length="503" mass="54738">MGEIEDVKELTIAKAHEAYRAGRYTAEDLTAAYLARIQRFDKSGPKINSTLAISQTALAEARQLDRHYSMTRTFQGRLHGIPILIKDQADTAGLETMYGSGACKGNVPTEDAFLVHKLKTEGAIVLGKTTMSEWASTWFSHSSASDWVPTKNPYKLDHDVGGSSCGSAAAVAANFALLAVAEDTGGSIRCPASFTNLVGLRPTPGLVSRSGFCPLVKVQDTPGPVARTVQDCALFFDCMVGFDAQDSFTGVAAMARRLGLPRGGSYTSTLEQGPATIRKARIGVLRQLFGPDSDPHCQAVNKVINEAFSTLAQIGTTFVDVHLDRLEHYMTFTPTYLQRSRADINSFLATKPHLPQDVADIVPEEPAEDFLSFTSQITHGPLDSTQDPDYLRKILDRDEFKRKLDCLMASMDLDALAFPDVQIPPPKHEDSTNGRFPTCWDFPVNTLLASQARLPAITVPAGFTADGLPIGLELVSYEYHEQTLLELARGVEMIVGARRAPSI</sequence>
<dbReference type="PANTHER" id="PTHR42678">
    <property type="entry name" value="AMIDASE"/>
    <property type="match status" value="1"/>
</dbReference>
<evidence type="ECO:0000259" key="1">
    <source>
        <dbReference type="Pfam" id="PF01425"/>
    </source>
</evidence>
<dbReference type="OrthoDB" id="566138at2759"/>
<dbReference type="GeneID" id="25412728"/>
<dbReference type="STRING" id="1043004.A0A074W574"/>
<dbReference type="Pfam" id="PF01425">
    <property type="entry name" value="Amidase"/>
    <property type="match status" value="1"/>
</dbReference>
<dbReference type="EMBL" id="KL584732">
    <property type="protein sequence ID" value="KEQ68280.1"/>
    <property type="molecule type" value="Genomic_DNA"/>
</dbReference>
<accession>A0A074W574</accession>
<evidence type="ECO:0000313" key="3">
    <source>
        <dbReference type="Proteomes" id="UP000027730"/>
    </source>
</evidence>
<proteinExistence type="predicted"/>
<dbReference type="InterPro" id="IPR036928">
    <property type="entry name" value="AS_sf"/>
</dbReference>
<evidence type="ECO:0000313" key="2">
    <source>
        <dbReference type="EMBL" id="KEQ68280.1"/>
    </source>
</evidence>
<dbReference type="PANTHER" id="PTHR42678:SF34">
    <property type="entry name" value="OS04G0183300 PROTEIN"/>
    <property type="match status" value="1"/>
</dbReference>